<reference evidence="3 4" key="1">
    <citation type="submission" date="2019-08" db="EMBL/GenBank/DDBJ databases">
        <title>Complete genome sequence of Kushneria sp. YCWA18, a halophilic phosphate-solubilizing bacterium isolated from Daqiao saltern in China.</title>
        <authorList>
            <person name="Du G.-X."/>
            <person name="Qu L.-Y."/>
        </authorList>
    </citation>
    <scope>NUCLEOTIDE SEQUENCE [LARGE SCALE GENOMIC DNA]</scope>
    <source>
        <strain evidence="3 4">YCWA18</strain>
    </source>
</reference>
<dbReference type="SUPFAM" id="SSF110857">
    <property type="entry name" value="Gamma-glutamyl cyclotransferase-like"/>
    <property type="match status" value="1"/>
</dbReference>
<dbReference type="GO" id="GO:0005737">
    <property type="term" value="C:cytoplasm"/>
    <property type="evidence" value="ECO:0007669"/>
    <property type="project" value="TreeGrafter"/>
</dbReference>
<dbReference type="Proteomes" id="UP000322553">
    <property type="component" value="Chromosome"/>
</dbReference>
<dbReference type="InterPro" id="IPR036568">
    <property type="entry name" value="GGCT-like_sf"/>
</dbReference>
<dbReference type="KEGG" id="kuy:FY550_12755"/>
<dbReference type="GO" id="GO:0006751">
    <property type="term" value="P:glutathione catabolic process"/>
    <property type="evidence" value="ECO:0007669"/>
    <property type="project" value="InterPro"/>
</dbReference>
<evidence type="ECO:0000256" key="2">
    <source>
        <dbReference type="ARBA" id="ARBA00023239"/>
    </source>
</evidence>
<keyword evidence="2" id="KW-0456">Lyase</keyword>
<evidence type="ECO:0000313" key="3">
    <source>
        <dbReference type="EMBL" id="QEL11919.1"/>
    </source>
</evidence>
<dbReference type="EC" id="4.3.2.7" evidence="1"/>
<name>A0A5C1A4A3_9GAMM</name>
<organism evidence="3 4">
    <name type="scientific">Kushneria phosphatilytica</name>
    <dbReference type="NCBI Taxonomy" id="657387"/>
    <lineage>
        <taxon>Bacteria</taxon>
        <taxon>Pseudomonadati</taxon>
        <taxon>Pseudomonadota</taxon>
        <taxon>Gammaproteobacteria</taxon>
        <taxon>Oceanospirillales</taxon>
        <taxon>Halomonadaceae</taxon>
        <taxon>Kushneria</taxon>
    </lineage>
</organism>
<protein>
    <recommendedName>
        <fullName evidence="1">glutathione-specific gamma-glutamylcyclotransferase</fullName>
        <ecNumber evidence="1">4.3.2.7</ecNumber>
    </recommendedName>
</protein>
<gene>
    <name evidence="3" type="ORF">FY550_12755</name>
</gene>
<dbReference type="GO" id="GO:0061928">
    <property type="term" value="F:glutathione specific gamma-glutamylcyclotransferase activity"/>
    <property type="evidence" value="ECO:0007669"/>
    <property type="project" value="UniProtKB-EC"/>
</dbReference>
<proteinExistence type="predicted"/>
<evidence type="ECO:0000313" key="4">
    <source>
        <dbReference type="Proteomes" id="UP000322553"/>
    </source>
</evidence>
<dbReference type="PANTHER" id="PTHR12192">
    <property type="entry name" value="CATION TRANSPORT PROTEIN CHAC-RELATED"/>
    <property type="match status" value="1"/>
</dbReference>
<dbReference type="EMBL" id="CP043420">
    <property type="protein sequence ID" value="QEL11919.1"/>
    <property type="molecule type" value="Genomic_DNA"/>
</dbReference>
<dbReference type="PANTHER" id="PTHR12192:SF2">
    <property type="entry name" value="GLUTATHIONE-SPECIFIC GAMMA-GLUTAMYLCYCLOTRANSFERASE 2"/>
    <property type="match status" value="1"/>
</dbReference>
<dbReference type="Pfam" id="PF04752">
    <property type="entry name" value="ChaC"/>
    <property type="match status" value="1"/>
</dbReference>
<dbReference type="GO" id="GO:0016740">
    <property type="term" value="F:transferase activity"/>
    <property type="evidence" value="ECO:0007669"/>
    <property type="project" value="UniProtKB-KW"/>
</dbReference>
<dbReference type="InterPro" id="IPR013024">
    <property type="entry name" value="GGCT-like"/>
</dbReference>
<dbReference type="OrthoDB" id="9795692at2"/>
<accession>A0A5C1A4A3</accession>
<dbReference type="AlphaFoldDB" id="A0A5C1A4A3"/>
<sequence length="238" mass="26600">MSEDFSRANQSVAMTRAALEQDLIRSHFEDSHPEVPLLTNDEFRSSIATLLSDRPPGSEHIDGIHLFAYGSLVWNPCIEVAERHTVRLEGYHRDFCLSMEQGRGSPEAPGLMLSLVPGGVSEGVALRVAERDLESELLLVWRREMLTGAYEPRWVTLTSAERSFPGIAFVANAEHDRYIEGLEDHDIVHRLSTGKGVLGSCQEYLDNTVAHLRDLGIEDDYLESIQYAVHALRGDTGR</sequence>
<dbReference type="InterPro" id="IPR006840">
    <property type="entry name" value="ChaC"/>
</dbReference>
<keyword evidence="3" id="KW-0808">Transferase</keyword>
<evidence type="ECO:0000256" key="1">
    <source>
        <dbReference type="ARBA" id="ARBA00012344"/>
    </source>
</evidence>
<dbReference type="Gene3D" id="3.10.490.10">
    <property type="entry name" value="Gamma-glutamyl cyclotransferase-like"/>
    <property type="match status" value="1"/>
</dbReference>
<dbReference type="CDD" id="cd06661">
    <property type="entry name" value="GGCT_like"/>
    <property type="match status" value="1"/>
</dbReference>
<dbReference type="RefSeq" id="WP_084388107.1">
    <property type="nucleotide sequence ID" value="NZ_CP043420.1"/>
</dbReference>
<keyword evidence="4" id="KW-1185">Reference proteome</keyword>